<evidence type="ECO:0000256" key="7">
    <source>
        <dbReference type="ARBA" id="ARBA00022777"/>
    </source>
</evidence>
<dbReference type="PANTHER" id="PTHR31814:SF2">
    <property type="entry name" value="PHOSPHOMEVALONATE KINASE"/>
    <property type="match status" value="1"/>
</dbReference>
<dbReference type="GO" id="GO:0004631">
    <property type="term" value="F:phosphomevalonate kinase activity"/>
    <property type="evidence" value="ECO:0007669"/>
    <property type="project" value="UniProtKB-UniRule"/>
</dbReference>
<reference evidence="16 17" key="1">
    <citation type="submission" date="2020-12" db="EMBL/GenBank/DDBJ databases">
        <title>Metabolic potential, ecology and presence of endohyphal bacteria is reflected in genomic diversity of Mucoromycotina.</title>
        <authorList>
            <person name="Muszewska A."/>
            <person name="Okrasinska A."/>
            <person name="Steczkiewicz K."/>
            <person name="Drgas O."/>
            <person name="Orlowska M."/>
            <person name="Perlinska-Lenart U."/>
            <person name="Aleksandrzak-Piekarczyk T."/>
            <person name="Szatraj K."/>
            <person name="Zielenkiewicz U."/>
            <person name="Pilsyk S."/>
            <person name="Malc E."/>
            <person name="Mieczkowski P."/>
            <person name="Kruszewska J.S."/>
            <person name="Biernat P."/>
            <person name="Pawlowska J."/>
        </authorList>
    </citation>
    <scope>NUCLEOTIDE SEQUENCE [LARGE SCALE GENOMIC DNA]</scope>
    <source>
        <strain evidence="16 17">CBS 142.35</strain>
    </source>
</reference>
<evidence type="ECO:0000256" key="4">
    <source>
        <dbReference type="ARBA" id="ARBA00022516"/>
    </source>
</evidence>
<dbReference type="PANTHER" id="PTHR31814">
    <property type="match status" value="1"/>
</dbReference>
<gene>
    <name evidence="16" type="ORF">INT45_000317</name>
</gene>
<dbReference type="InterPro" id="IPR036554">
    <property type="entry name" value="GHMP_kinase_C_sf"/>
</dbReference>
<dbReference type="Pfam" id="PF00288">
    <property type="entry name" value="GHMP_kinases_N"/>
    <property type="match status" value="1"/>
</dbReference>
<evidence type="ECO:0000256" key="12">
    <source>
        <dbReference type="ARBA" id="ARBA00029326"/>
    </source>
</evidence>
<dbReference type="EC" id="2.7.4.2" evidence="3 13"/>
<dbReference type="InterPro" id="IPR016005">
    <property type="entry name" value="Erg8"/>
</dbReference>
<keyword evidence="10 13" id="KW-0443">Lipid metabolism</keyword>
<dbReference type="InterPro" id="IPR020568">
    <property type="entry name" value="Ribosomal_Su5_D2-typ_SF"/>
</dbReference>
<dbReference type="GO" id="GO:0005777">
    <property type="term" value="C:peroxisome"/>
    <property type="evidence" value="ECO:0007669"/>
    <property type="project" value="TreeGrafter"/>
</dbReference>
<dbReference type="Pfam" id="PF08544">
    <property type="entry name" value="GHMP_kinases_C"/>
    <property type="match status" value="1"/>
</dbReference>
<evidence type="ECO:0000256" key="10">
    <source>
        <dbReference type="ARBA" id="ARBA00023098"/>
    </source>
</evidence>
<evidence type="ECO:0000256" key="13">
    <source>
        <dbReference type="PIRNR" id="PIRNR017288"/>
    </source>
</evidence>
<keyword evidence="7 13" id="KW-0418">Kinase</keyword>
<dbReference type="SUPFAM" id="SSF54211">
    <property type="entry name" value="Ribosomal protein S5 domain 2-like"/>
    <property type="match status" value="1"/>
</dbReference>
<dbReference type="InterPro" id="IPR013750">
    <property type="entry name" value="GHMP_kinase_C_dom"/>
</dbReference>
<evidence type="ECO:0000256" key="2">
    <source>
        <dbReference type="ARBA" id="ARBA00006495"/>
    </source>
</evidence>
<dbReference type="UniPathway" id="UPA00057">
    <property type="reaction ID" value="UER00099"/>
</dbReference>
<evidence type="ECO:0000256" key="1">
    <source>
        <dbReference type="ARBA" id="ARBA00005017"/>
    </source>
</evidence>
<keyword evidence="5 13" id="KW-0808">Transferase</keyword>
<comment type="catalytic activity">
    <reaction evidence="12">
        <text>(R)-5-phosphomevalonate + ATP = (R)-5-diphosphomevalonate + ADP</text>
        <dbReference type="Rhea" id="RHEA:16341"/>
        <dbReference type="ChEBI" id="CHEBI:30616"/>
        <dbReference type="ChEBI" id="CHEBI:57557"/>
        <dbReference type="ChEBI" id="CHEBI:58146"/>
        <dbReference type="ChEBI" id="CHEBI:456216"/>
        <dbReference type="EC" id="2.7.4.2"/>
    </reaction>
    <physiologicalReaction direction="left-to-right" evidence="12">
        <dbReference type="Rhea" id="RHEA:16342"/>
    </physiologicalReaction>
</comment>
<keyword evidence="6" id="KW-0547">Nucleotide-binding</keyword>
<dbReference type="InterPro" id="IPR035102">
    <property type="entry name" value="Phosphomevalonate_kinase"/>
</dbReference>
<dbReference type="AlphaFoldDB" id="A0A8H7VFN8"/>
<sequence>MTNTTVVSAPGKVLMTGGYLVLDQTYRGLVVGTTARFYTVIQSTKKDERGSIQVRSPQFDTNANWSYTATIQDEKLQFSSRPDSSQNKFVETCLRFTLEIIYQRTGKLFDDSLLITIVGDNDFYSQRAQLESKNLSNTVESLASLEPFCSTHATLGTVHKTGLGSSAALTTSLVAALFVHLTDSDLDQDRTLIHNVAQYVHCFAQGKVGSGFDVSAAVYGNHRYTRFSPDVLSSVMNDQVDSKELLKALDPVTGSWDNIVVPFQLPPGLELLLADVDAGSHTPTLVSKVLTWRKNNPIEANELWGQLGNMNNNVEQHLRNLSKASETNPEEYKQAIKQFSELKASKWYTVENKTSIMEEFIQLVDDFSQVRTFLQKMSQLSDVPIEPTEQTKLLDACMNMEGVILAGVPGAGGYDAIYCIVLSKKAKETVRNVWSSWKEMSVGPLLAQADNKGIAKISVESVNGLGRFLL</sequence>
<comment type="caution">
    <text evidence="16">The sequence shown here is derived from an EMBL/GenBank/DDBJ whole genome shotgun (WGS) entry which is preliminary data.</text>
</comment>
<comment type="similarity">
    <text evidence="2 13">Belongs to the GHMP kinase family. Mevalonate kinase subfamily.</text>
</comment>
<keyword evidence="4 13" id="KW-0444">Lipid biosynthesis</keyword>
<evidence type="ECO:0000256" key="11">
    <source>
        <dbReference type="ARBA" id="ARBA00023221"/>
    </source>
</evidence>
<evidence type="ECO:0000313" key="17">
    <source>
        <dbReference type="Proteomes" id="UP000646827"/>
    </source>
</evidence>
<evidence type="ECO:0000256" key="5">
    <source>
        <dbReference type="ARBA" id="ARBA00022679"/>
    </source>
</evidence>
<dbReference type="EMBL" id="JAEPRB010000210">
    <property type="protein sequence ID" value="KAG2218780.1"/>
    <property type="molecule type" value="Genomic_DNA"/>
</dbReference>
<dbReference type="Gene3D" id="3.30.70.890">
    <property type="entry name" value="GHMP kinase, C-terminal domain"/>
    <property type="match status" value="1"/>
</dbReference>
<evidence type="ECO:0000259" key="14">
    <source>
        <dbReference type="Pfam" id="PF00288"/>
    </source>
</evidence>
<dbReference type="InterPro" id="IPR014721">
    <property type="entry name" value="Ribsml_uS5_D2-typ_fold_subgr"/>
</dbReference>
<dbReference type="OrthoDB" id="10262935at2759"/>
<organism evidence="16 17">
    <name type="scientific">Circinella minor</name>
    <dbReference type="NCBI Taxonomy" id="1195481"/>
    <lineage>
        <taxon>Eukaryota</taxon>
        <taxon>Fungi</taxon>
        <taxon>Fungi incertae sedis</taxon>
        <taxon>Mucoromycota</taxon>
        <taxon>Mucoromycotina</taxon>
        <taxon>Mucoromycetes</taxon>
        <taxon>Mucorales</taxon>
        <taxon>Lichtheimiaceae</taxon>
        <taxon>Circinella</taxon>
    </lineage>
</organism>
<dbReference type="PIRSF" id="PIRSF017288">
    <property type="entry name" value="PMK_GHMP_euk"/>
    <property type="match status" value="1"/>
</dbReference>
<evidence type="ECO:0000259" key="15">
    <source>
        <dbReference type="Pfam" id="PF08544"/>
    </source>
</evidence>
<dbReference type="InterPro" id="IPR006204">
    <property type="entry name" value="GHMP_kinase_N_dom"/>
</dbReference>
<feature type="domain" description="GHMP kinase N-terminal" evidence="14">
    <location>
        <begin position="160"/>
        <end position="220"/>
    </location>
</feature>
<keyword evidence="9 13" id="KW-0752">Steroid biosynthesis</keyword>
<evidence type="ECO:0000256" key="3">
    <source>
        <dbReference type="ARBA" id="ARBA00012958"/>
    </source>
</evidence>
<evidence type="ECO:0000256" key="9">
    <source>
        <dbReference type="ARBA" id="ARBA00022955"/>
    </source>
</evidence>
<dbReference type="Gene3D" id="3.30.230.10">
    <property type="match status" value="1"/>
</dbReference>
<dbReference type="NCBIfam" id="TIGR01219">
    <property type="entry name" value="Pmev_kin_ERG8"/>
    <property type="match status" value="1"/>
</dbReference>
<keyword evidence="8" id="KW-0067">ATP-binding</keyword>
<keyword evidence="17" id="KW-1185">Reference proteome</keyword>
<dbReference type="GO" id="GO:0010142">
    <property type="term" value="P:farnesyl diphosphate biosynthetic process, mevalonate pathway"/>
    <property type="evidence" value="ECO:0007669"/>
    <property type="project" value="TreeGrafter"/>
</dbReference>
<accession>A0A8H7VFN8</accession>
<dbReference type="GO" id="GO:0006696">
    <property type="term" value="P:ergosterol biosynthetic process"/>
    <property type="evidence" value="ECO:0007669"/>
    <property type="project" value="TreeGrafter"/>
</dbReference>
<name>A0A8H7VFN8_9FUNG</name>
<dbReference type="GO" id="GO:0005524">
    <property type="term" value="F:ATP binding"/>
    <property type="evidence" value="ECO:0007669"/>
    <property type="project" value="UniProtKB-UniRule"/>
</dbReference>
<protein>
    <recommendedName>
        <fullName evidence="3 13">Phosphomevalonate kinase</fullName>
        <ecNumber evidence="3 13">2.7.4.2</ecNumber>
    </recommendedName>
</protein>
<proteinExistence type="inferred from homology"/>
<dbReference type="Proteomes" id="UP000646827">
    <property type="component" value="Unassembled WGS sequence"/>
</dbReference>
<comment type="pathway">
    <text evidence="1 13">Isoprenoid biosynthesis; isopentenyl diphosphate biosynthesis via mevalonate pathway; isopentenyl diphosphate from (R)-mevalonate: step 2/3.</text>
</comment>
<feature type="domain" description="GHMP kinase C-terminal" evidence="15">
    <location>
        <begin position="372"/>
        <end position="436"/>
    </location>
</feature>
<evidence type="ECO:0000256" key="8">
    <source>
        <dbReference type="ARBA" id="ARBA00022840"/>
    </source>
</evidence>
<evidence type="ECO:0000313" key="16">
    <source>
        <dbReference type="EMBL" id="KAG2218780.1"/>
    </source>
</evidence>
<evidence type="ECO:0000256" key="6">
    <source>
        <dbReference type="ARBA" id="ARBA00022741"/>
    </source>
</evidence>
<dbReference type="GO" id="GO:0019287">
    <property type="term" value="P:isopentenyl diphosphate biosynthetic process, mevalonate pathway"/>
    <property type="evidence" value="ECO:0007669"/>
    <property type="project" value="UniProtKB-UniRule"/>
</dbReference>
<keyword evidence="11 13" id="KW-0753">Steroid metabolism</keyword>